<evidence type="ECO:0000313" key="2">
    <source>
        <dbReference type="EMBL" id="PMP83053.1"/>
    </source>
</evidence>
<dbReference type="EMBL" id="PNIX01000143">
    <property type="protein sequence ID" value="PMP83053.1"/>
    <property type="molecule type" value="Genomic_DNA"/>
</dbReference>
<evidence type="ECO:0000256" key="1">
    <source>
        <dbReference type="SAM" id="Phobius"/>
    </source>
</evidence>
<keyword evidence="1" id="KW-0812">Transmembrane</keyword>
<gene>
    <name evidence="2" type="ORF">C0175_02540</name>
</gene>
<dbReference type="Proteomes" id="UP000236910">
    <property type="component" value="Unassembled WGS sequence"/>
</dbReference>
<comment type="caution">
    <text evidence="2">The sequence shown here is derived from an EMBL/GenBank/DDBJ whole genome shotgun (WGS) entry which is preliminary data.</text>
</comment>
<keyword evidence="1" id="KW-0472">Membrane</keyword>
<sequence length="62" mass="6947">MKNLLNLLKKDIREILTPQLLVPLVIVVIFYGLIGNVVQTETKKATNPEPVLVVDYDKSVIS</sequence>
<keyword evidence="1" id="KW-1133">Transmembrane helix</keyword>
<feature type="non-terminal residue" evidence="2">
    <location>
        <position position="62"/>
    </location>
</feature>
<protein>
    <submittedName>
        <fullName evidence="2">Uncharacterized protein</fullName>
    </submittedName>
</protein>
<proteinExistence type="predicted"/>
<dbReference type="AlphaFoldDB" id="A0A2J6X7P2"/>
<name>A0A2J6X7P2_9BACT</name>
<reference evidence="2 3" key="1">
    <citation type="submission" date="2018-01" db="EMBL/GenBank/DDBJ databases">
        <title>Metagenomic assembled genomes from two thermal pools in the Uzon Caldera, Kamchatka, Russia.</title>
        <authorList>
            <person name="Wilkins L."/>
            <person name="Ettinger C."/>
        </authorList>
    </citation>
    <scope>NUCLEOTIDE SEQUENCE [LARGE SCALE GENOMIC DNA]</scope>
    <source>
        <strain evidence="2">ARK-10</strain>
    </source>
</reference>
<evidence type="ECO:0000313" key="3">
    <source>
        <dbReference type="Proteomes" id="UP000236910"/>
    </source>
</evidence>
<feature type="transmembrane region" description="Helical" evidence="1">
    <location>
        <begin position="20"/>
        <end position="38"/>
    </location>
</feature>
<organism evidence="2 3">
    <name type="scientific">Caldisericum exile</name>
    <dbReference type="NCBI Taxonomy" id="693075"/>
    <lineage>
        <taxon>Bacteria</taxon>
        <taxon>Pseudomonadati</taxon>
        <taxon>Caldisericota/Cryosericota group</taxon>
        <taxon>Caldisericota</taxon>
        <taxon>Caldisericia</taxon>
        <taxon>Caldisericales</taxon>
        <taxon>Caldisericaceae</taxon>
        <taxon>Caldisericum</taxon>
    </lineage>
</organism>
<accession>A0A2J6X7P2</accession>